<dbReference type="InterPro" id="IPR052745">
    <property type="entry name" value="G3P_Oxidase/Oxidoreductase"/>
</dbReference>
<dbReference type="Gene3D" id="3.50.50.60">
    <property type="entry name" value="FAD/NAD(P)-binding domain"/>
    <property type="match status" value="1"/>
</dbReference>
<dbReference type="OMA" id="DARCVIN"/>
<protein>
    <recommendedName>
        <fullName evidence="1">FAD dependent oxidoreductase domain-containing protein</fullName>
    </recommendedName>
</protein>
<evidence type="ECO:0000313" key="3">
    <source>
        <dbReference type="Proteomes" id="UP000030745"/>
    </source>
</evidence>
<keyword evidence="3" id="KW-1185">Reference proteome</keyword>
<gene>
    <name evidence="2" type="ORF">SPRG_07941</name>
</gene>
<organism evidence="2 3">
    <name type="scientific">Saprolegnia parasitica (strain CBS 223.65)</name>
    <dbReference type="NCBI Taxonomy" id="695850"/>
    <lineage>
        <taxon>Eukaryota</taxon>
        <taxon>Sar</taxon>
        <taxon>Stramenopiles</taxon>
        <taxon>Oomycota</taxon>
        <taxon>Saprolegniomycetes</taxon>
        <taxon>Saprolegniales</taxon>
        <taxon>Saprolegniaceae</taxon>
        <taxon>Saprolegnia</taxon>
    </lineage>
</organism>
<name>A0A067C6Y4_SAPPC</name>
<dbReference type="STRING" id="695850.A0A067C6Y4"/>
<dbReference type="GeneID" id="24130190"/>
<dbReference type="SUPFAM" id="SSF51905">
    <property type="entry name" value="FAD/NAD(P)-binding domain"/>
    <property type="match status" value="1"/>
</dbReference>
<dbReference type="InterPro" id="IPR036188">
    <property type="entry name" value="FAD/NAD-bd_sf"/>
</dbReference>
<dbReference type="Gene3D" id="3.30.9.10">
    <property type="entry name" value="D-Amino Acid Oxidase, subunit A, domain 2"/>
    <property type="match status" value="1"/>
</dbReference>
<feature type="domain" description="FAD dependent oxidoreductase" evidence="1">
    <location>
        <begin position="5"/>
        <end position="357"/>
    </location>
</feature>
<dbReference type="EMBL" id="KK583223">
    <property type="protein sequence ID" value="KDO26539.1"/>
    <property type="molecule type" value="Genomic_DNA"/>
</dbReference>
<proteinExistence type="predicted"/>
<dbReference type="Proteomes" id="UP000030745">
    <property type="component" value="Unassembled WGS sequence"/>
</dbReference>
<dbReference type="OrthoDB" id="498204at2759"/>
<accession>A0A067C6Y4</accession>
<dbReference type="KEGG" id="spar:SPRG_07941"/>
<dbReference type="AlphaFoldDB" id="A0A067C6Y4"/>
<dbReference type="Pfam" id="PF01266">
    <property type="entry name" value="DAO"/>
    <property type="match status" value="1"/>
</dbReference>
<dbReference type="PANTHER" id="PTHR42720:SF1">
    <property type="entry name" value="GLYCEROL 3-PHOSPHATE OXIDASE"/>
    <property type="match status" value="1"/>
</dbReference>
<dbReference type="PANTHER" id="PTHR42720">
    <property type="entry name" value="GLYCEROL-3-PHOSPHATE DEHYDROGENASE"/>
    <property type="match status" value="1"/>
</dbReference>
<dbReference type="InterPro" id="IPR006076">
    <property type="entry name" value="FAD-dep_OxRdtase"/>
</dbReference>
<dbReference type="VEuPathDB" id="FungiDB:SPRG_07941"/>
<sequence length="427" mass="45010">MAIVDVVVVGGGVVGTAIFRELCLGGYDVVLLEKNAFLAQGASSGNSGIACTGYDAPVGSIEQACIRRGIQRNATVHAELGLPSNPCGSLVVAWTPDELAKLPAIVALNHDLGDADVTILDADALYAIEPDLAAGALGAVLVPGEVVVEPWLIPIAYALHGLVNGGQIRTGHCVASGAFSPSTLTWTLRCTNGVTVDARCVINCAGNYGDVVEAIHTPHALPFSIRPRKGQFVVFGGPRPPKLQHVLQPVPTHRTKGVFVFQTVYNQIVVGPTAEEQEGREHPTTDPVVLGRLAAFGKRVLPGLAATPIVGSYAGLRPATQHRDYQLSLHVTKRWITVAGVRSTGVTASLGIAERVACDFVPQLPGLAPRPLSAPVGFRLPPIAVLAAAMHPSDYTLELHGMTWRVDHAITRFGWQALRTDKAAARL</sequence>
<dbReference type="RefSeq" id="XP_012202682.1">
    <property type="nucleotide sequence ID" value="XM_012347292.1"/>
</dbReference>
<evidence type="ECO:0000313" key="2">
    <source>
        <dbReference type="EMBL" id="KDO26539.1"/>
    </source>
</evidence>
<reference evidence="2 3" key="1">
    <citation type="journal article" date="2013" name="PLoS Genet.">
        <title>Distinctive expansion of potential virulence genes in the genome of the oomycete fish pathogen Saprolegnia parasitica.</title>
        <authorList>
            <person name="Jiang R.H."/>
            <person name="de Bruijn I."/>
            <person name="Haas B.J."/>
            <person name="Belmonte R."/>
            <person name="Lobach L."/>
            <person name="Christie J."/>
            <person name="van den Ackerveken G."/>
            <person name="Bottin A."/>
            <person name="Bulone V."/>
            <person name="Diaz-Moreno S.M."/>
            <person name="Dumas B."/>
            <person name="Fan L."/>
            <person name="Gaulin E."/>
            <person name="Govers F."/>
            <person name="Grenville-Briggs L.J."/>
            <person name="Horner N.R."/>
            <person name="Levin J.Z."/>
            <person name="Mammella M."/>
            <person name="Meijer H.J."/>
            <person name="Morris P."/>
            <person name="Nusbaum C."/>
            <person name="Oome S."/>
            <person name="Phillips A.J."/>
            <person name="van Rooyen D."/>
            <person name="Rzeszutek E."/>
            <person name="Saraiva M."/>
            <person name="Secombes C.J."/>
            <person name="Seidl M.F."/>
            <person name="Snel B."/>
            <person name="Stassen J.H."/>
            <person name="Sykes S."/>
            <person name="Tripathy S."/>
            <person name="van den Berg H."/>
            <person name="Vega-Arreguin J.C."/>
            <person name="Wawra S."/>
            <person name="Young S.K."/>
            <person name="Zeng Q."/>
            <person name="Dieguez-Uribeondo J."/>
            <person name="Russ C."/>
            <person name="Tyler B.M."/>
            <person name="van West P."/>
        </authorList>
    </citation>
    <scope>NUCLEOTIDE SEQUENCE [LARGE SCALE GENOMIC DNA]</scope>
    <source>
        <strain evidence="2 3">CBS 223.65</strain>
    </source>
</reference>
<dbReference type="SUPFAM" id="SSF54373">
    <property type="entry name" value="FAD-linked reductases, C-terminal domain"/>
    <property type="match status" value="1"/>
</dbReference>
<evidence type="ECO:0000259" key="1">
    <source>
        <dbReference type="Pfam" id="PF01266"/>
    </source>
</evidence>